<dbReference type="InterPro" id="IPR008978">
    <property type="entry name" value="HSP20-like_chaperone"/>
</dbReference>
<feature type="compositionally biased region" description="Acidic residues" evidence="2">
    <location>
        <begin position="140"/>
        <end position="152"/>
    </location>
</feature>
<dbReference type="GO" id="GO:0005634">
    <property type="term" value="C:nucleus"/>
    <property type="evidence" value="ECO:0007669"/>
    <property type="project" value="TreeGrafter"/>
</dbReference>
<protein>
    <recommendedName>
        <fullName evidence="3">CS domain-containing protein</fullName>
    </recommendedName>
</protein>
<organism evidence="4 5">
    <name type="scientific">Paralvinella palmiformis</name>
    <dbReference type="NCBI Taxonomy" id="53620"/>
    <lineage>
        <taxon>Eukaryota</taxon>
        <taxon>Metazoa</taxon>
        <taxon>Spiralia</taxon>
        <taxon>Lophotrochozoa</taxon>
        <taxon>Annelida</taxon>
        <taxon>Polychaeta</taxon>
        <taxon>Sedentaria</taxon>
        <taxon>Canalipalpata</taxon>
        <taxon>Terebellida</taxon>
        <taxon>Terebelliformia</taxon>
        <taxon>Alvinellidae</taxon>
        <taxon>Paralvinella</taxon>
    </lineage>
</organism>
<proteinExistence type="inferred from homology"/>
<evidence type="ECO:0000256" key="1">
    <source>
        <dbReference type="ARBA" id="ARBA00025733"/>
    </source>
</evidence>
<dbReference type="FunFam" id="2.60.40.790:FF:000013">
    <property type="entry name" value="Very-long-chain (3R)-3-hydroxyacyl-CoA dehydratase"/>
    <property type="match status" value="1"/>
</dbReference>
<dbReference type="GO" id="GO:0051131">
    <property type="term" value="P:chaperone-mediated protein complex assembly"/>
    <property type="evidence" value="ECO:0007669"/>
    <property type="project" value="TreeGrafter"/>
</dbReference>
<dbReference type="InterPro" id="IPR007052">
    <property type="entry name" value="CS_dom"/>
</dbReference>
<dbReference type="PANTHER" id="PTHR22932:SF1">
    <property type="entry name" value="CO-CHAPERONE PROTEIN DAF-41"/>
    <property type="match status" value="1"/>
</dbReference>
<dbReference type="GO" id="GO:0051879">
    <property type="term" value="F:Hsp90 protein binding"/>
    <property type="evidence" value="ECO:0007669"/>
    <property type="project" value="InterPro"/>
</dbReference>
<dbReference type="Proteomes" id="UP001208570">
    <property type="component" value="Unassembled WGS sequence"/>
</dbReference>
<dbReference type="GO" id="GO:0051087">
    <property type="term" value="F:protein-folding chaperone binding"/>
    <property type="evidence" value="ECO:0007669"/>
    <property type="project" value="TreeGrafter"/>
</dbReference>
<dbReference type="Pfam" id="PF04969">
    <property type="entry name" value="CS"/>
    <property type="match status" value="1"/>
</dbReference>
<dbReference type="EMBL" id="JAODUP010000161">
    <property type="protein sequence ID" value="KAK2158964.1"/>
    <property type="molecule type" value="Genomic_DNA"/>
</dbReference>
<gene>
    <name evidence="4" type="ORF">LSH36_161g09019</name>
</gene>
<dbReference type="PROSITE" id="PS51203">
    <property type="entry name" value="CS"/>
    <property type="match status" value="1"/>
</dbReference>
<dbReference type="GO" id="GO:0005829">
    <property type="term" value="C:cytosol"/>
    <property type="evidence" value="ECO:0007669"/>
    <property type="project" value="TreeGrafter"/>
</dbReference>
<feature type="region of interest" description="Disordered" evidence="2">
    <location>
        <begin position="140"/>
        <end position="197"/>
    </location>
</feature>
<dbReference type="CDD" id="cd06465">
    <property type="entry name" value="p23_hB-ind1_like"/>
    <property type="match status" value="1"/>
</dbReference>
<keyword evidence="5" id="KW-1185">Reference proteome</keyword>
<sequence length="197" mass="22669">MILARISDYLTNQNPNHNSPRSISRVSMANDKHPPPVIWAERADKLYVTICVEDCKDPVIKFDSSSLFFSGTGGPENKEYEVKIEFLKEIDPEASHYAVLARHIPMVVKKKGEGPYWGRLMKEKGKVHWLKTDFNKWKDEDDSDFDEAEDMQFENMMKKMGNFNTEEAEGPPLDEEQDSDDEELPDLDDSSEKKPPV</sequence>
<feature type="domain" description="CS" evidence="3">
    <location>
        <begin position="32"/>
        <end position="121"/>
    </location>
</feature>
<dbReference type="SUPFAM" id="SSF49764">
    <property type="entry name" value="HSP20-like chaperones"/>
    <property type="match status" value="1"/>
</dbReference>
<comment type="similarity">
    <text evidence="1">Belongs to the p23/wos2 family.</text>
</comment>
<evidence type="ECO:0000256" key="2">
    <source>
        <dbReference type="SAM" id="MobiDB-lite"/>
    </source>
</evidence>
<dbReference type="AlphaFoldDB" id="A0AAD9N9E7"/>
<evidence type="ECO:0000313" key="5">
    <source>
        <dbReference type="Proteomes" id="UP001208570"/>
    </source>
</evidence>
<evidence type="ECO:0000313" key="4">
    <source>
        <dbReference type="EMBL" id="KAK2158964.1"/>
    </source>
</evidence>
<dbReference type="PANTHER" id="PTHR22932">
    <property type="entry name" value="TELOMERASE-BINDING PROTEIN P23 HSP90 CO-CHAPERONE"/>
    <property type="match status" value="1"/>
</dbReference>
<name>A0AAD9N9E7_9ANNE</name>
<dbReference type="InterPro" id="IPR045250">
    <property type="entry name" value="p23-like"/>
</dbReference>
<comment type="caution">
    <text evidence="4">The sequence shown here is derived from an EMBL/GenBank/DDBJ whole genome shotgun (WGS) entry which is preliminary data.</text>
</comment>
<dbReference type="Gene3D" id="2.60.40.790">
    <property type="match status" value="1"/>
</dbReference>
<reference evidence="4" key="1">
    <citation type="journal article" date="2023" name="Mol. Biol. Evol.">
        <title>Third-Generation Sequencing Reveals the Adaptive Role of the Epigenome in Three Deep-Sea Polychaetes.</title>
        <authorList>
            <person name="Perez M."/>
            <person name="Aroh O."/>
            <person name="Sun Y."/>
            <person name="Lan Y."/>
            <person name="Juniper S.K."/>
            <person name="Young C.R."/>
            <person name="Angers B."/>
            <person name="Qian P.Y."/>
        </authorList>
    </citation>
    <scope>NUCLEOTIDE SEQUENCE</scope>
    <source>
        <strain evidence="4">P08H-3</strain>
    </source>
</reference>
<accession>A0AAD9N9E7</accession>
<feature type="compositionally biased region" description="Acidic residues" evidence="2">
    <location>
        <begin position="166"/>
        <end position="189"/>
    </location>
</feature>
<dbReference type="GO" id="GO:0006457">
    <property type="term" value="P:protein folding"/>
    <property type="evidence" value="ECO:0007669"/>
    <property type="project" value="TreeGrafter"/>
</dbReference>
<evidence type="ECO:0000259" key="3">
    <source>
        <dbReference type="PROSITE" id="PS51203"/>
    </source>
</evidence>